<accession>A0A1Y5PMV6</accession>
<proteinExistence type="predicted"/>
<gene>
    <name evidence="1" type="ORF">MHPYR_430070</name>
</gene>
<dbReference type="AlphaFoldDB" id="A0A1Y5PMV6"/>
<protein>
    <submittedName>
        <fullName evidence="1">Uncharacterized protein</fullName>
    </submittedName>
</protein>
<dbReference type="EMBL" id="FLQS01000038">
    <property type="protein sequence ID" value="SBS77481.1"/>
    <property type="molecule type" value="Genomic_DNA"/>
</dbReference>
<organism evidence="1">
    <name type="scientific">uncultured Mycobacterium sp</name>
    <dbReference type="NCBI Taxonomy" id="171292"/>
    <lineage>
        <taxon>Bacteria</taxon>
        <taxon>Bacillati</taxon>
        <taxon>Actinomycetota</taxon>
        <taxon>Actinomycetes</taxon>
        <taxon>Mycobacteriales</taxon>
        <taxon>Mycobacteriaceae</taxon>
        <taxon>Mycobacterium</taxon>
        <taxon>environmental samples</taxon>
    </lineage>
</organism>
<name>A0A1Y5PMV6_9MYCO</name>
<sequence>MLDPFDKITVDTPAGVYVIALHYDIDAPIPDYTDDGGFVYLGDGRTIAAQYGDASHDVADLLRRHNATNDSLWDHEHRSAAAIGRYLRIRHGLAGVQEVVHSGDHYHAQPPCTDRHHGIEGMAWAPTDAARPEDYTRGIVATYDAWANGNVYGYIVTSPDGQEIDSCWDFYADPAEPLTADAPHGLAYPVSQARAAIDADVDQRTAQANTAGAGLIGLI</sequence>
<reference evidence="1" key="1">
    <citation type="submission" date="2016-03" db="EMBL/GenBank/DDBJ databases">
        <authorList>
            <person name="Ploux O."/>
        </authorList>
    </citation>
    <scope>NUCLEOTIDE SEQUENCE</scope>
    <source>
        <strain evidence="1">UC10</strain>
    </source>
</reference>
<evidence type="ECO:0000313" key="1">
    <source>
        <dbReference type="EMBL" id="SBS77481.1"/>
    </source>
</evidence>